<evidence type="ECO:0000313" key="4">
    <source>
        <dbReference type="EMBL" id="MCS5712256.1"/>
    </source>
</evidence>
<evidence type="ECO:0000256" key="1">
    <source>
        <dbReference type="SAM" id="Coils"/>
    </source>
</evidence>
<dbReference type="RefSeq" id="WP_075066997.1">
    <property type="nucleotide sequence ID" value="NZ_LKAJ02000001.1"/>
</dbReference>
<sequence>MLQKTQFSIFDLQGFHRTQETLDRLLLRKDYRDSEPTPQEKLNNPNATTTKNKEALLAKACQELKIDNIIYEFKSINPANDKTALAAFNEQKNWLDLALAIKINREIARLLEKEALEIFLFEEKMKEFRRRLPELLAQEKREAMQRNGNAAIAQRMEMEAALLVMLNQIHDESMKQLNSIFDQVERIAHQYDEIQKMREQCHEKHISNIDNALSDFQIEGHKIFTPDDKQTIKRLLAEKNQLINQIEKCEQKIEHVSEAIKKDKVALSQIRAEISDLEKKEIINTDNPSAEEKAYLAEEFKLCEEDAQSQMEEFICYQNLQALQVEKEELESHSNDEDQEENQEEKRKLMKKIDKISGEETRLQDKIAELKSQQAEIAAQRQEKYDKFMDGLGSKNIITASIKAARIKQLKEEEKKLEVRIQRNETRLTKLEGKRENLSVALHGVIDSIDKTFDKAKNWAHGLFSKKSSPKTDSDKSAEIEALEKLEQIQQTVEKEAELDRTDDKKFAEQAKDCKLQMHALGKRANEIMATGASCGALMGLVSPRSQHAQTINQHQKDQEQLNNKIQEKISRTFIPGAGLGLSVGAGYS</sequence>
<dbReference type="PATRIC" id="fig|1590043.3.peg.2425"/>
<feature type="region of interest" description="Disordered" evidence="2">
    <location>
        <begin position="328"/>
        <end position="347"/>
    </location>
</feature>
<keyword evidence="1" id="KW-0175">Coiled coil</keyword>
<reference evidence="4" key="3">
    <citation type="submission" date="2021-06" db="EMBL/GenBank/DDBJ databases">
        <title>Genomic Description and Analysis of Intracellular Bacteria, Candidatus Berkiella cookevillensis and Candidatus Berkiella aquae.</title>
        <authorList>
            <person name="Kidane D.T."/>
            <person name="Mehari Y.T."/>
            <person name="Rice F.C."/>
            <person name="Arivett B.A."/>
            <person name="Farone A.L."/>
            <person name="Berk S.G."/>
            <person name="Farone M.B."/>
        </authorList>
    </citation>
    <scope>NUCLEOTIDE SEQUENCE</scope>
    <source>
        <strain evidence="4">HT99</strain>
    </source>
</reference>
<gene>
    <name evidence="4" type="ORF">HT99x_012510</name>
    <name evidence="3" type="ORF">HT99x_02379</name>
</gene>
<dbReference type="STRING" id="295108.HT99x_02379"/>
<accession>A0A0Q9YWF7</accession>
<protein>
    <submittedName>
        <fullName evidence="3">Uncharacterized protein</fullName>
    </submittedName>
</protein>
<evidence type="ECO:0000313" key="5">
    <source>
        <dbReference type="Proteomes" id="UP000051497"/>
    </source>
</evidence>
<dbReference type="EMBL" id="LKAJ01000011">
    <property type="protein sequence ID" value="KRG20451.1"/>
    <property type="molecule type" value="Genomic_DNA"/>
</dbReference>
<name>A0A0Q9YWF7_9GAMM</name>
<proteinExistence type="predicted"/>
<organism evidence="3">
    <name type="scientific">Candidatus Berkiella aquae</name>
    <dbReference type="NCBI Taxonomy" id="295108"/>
    <lineage>
        <taxon>Bacteria</taxon>
        <taxon>Pseudomonadati</taxon>
        <taxon>Pseudomonadota</taxon>
        <taxon>Gammaproteobacteria</taxon>
        <taxon>Candidatus Berkiellales</taxon>
        <taxon>Candidatus Berkiellaceae</taxon>
        <taxon>Candidatus Berkiella</taxon>
    </lineage>
</organism>
<dbReference type="EMBL" id="LKAJ02000001">
    <property type="protein sequence ID" value="MCS5712256.1"/>
    <property type="molecule type" value="Genomic_DNA"/>
</dbReference>
<evidence type="ECO:0000256" key="2">
    <source>
        <dbReference type="SAM" id="MobiDB-lite"/>
    </source>
</evidence>
<dbReference type="AlphaFoldDB" id="A0A0Q9YWF7"/>
<comment type="caution">
    <text evidence="3">The sequence shown here is derived from an EMBL/GenBank/DDBJ whole genome shotgun (WGS) entry which is preliminary data.</text>
</comment>
<keyword evidence="5" id="KW-1185">Reference proteome</keyword>
<evidence type="ECO:0000313" key="3">
    <source>
        <dbReference type="EMBL" id="KRG20451.1"/>
    </source>
</evidence>
<feature type="coiled-coil region" evidence="1">
    <location>
        <begin position="545"/>
        <end position="572"/>
    </location>
</feature>
<reference evidence="3" key="1">
    <citation type="submission" date="2015-09" db="EMBL/GenBank/DDBJ databases">
        <title>Draft Genome Sequences of Two Novel Amoeba-resistant Intranuclear Bacteria, Candidatus Berkiella cookevillensis and Candidatus Berkiella aquae.</title>
        <authorList>
            <person name="Mehari Y.T."/>
            <person name="Arivett B.A."/>
            <person name="Farone A.L."/>
            <person name="Gunderson J.H."/>
            <person name="Farone M.B."/>
        </authorList>
    </citation>
    <scope>NUCLEOTIDE SEQUENCE [LARGE SCALE GENOMIC DNA]</scope>
    <source>
        <strain evidence="3">HT99</strain>
    </source>
</reference>
<feature type="coiled-coil region" evidence="1">
    <location>
        <begin position="232"/>
        <end position="280"/>
    </location>
</feature>
<reference evidence="4" key="2">
    <citation type="journal article" date="2016" name="Genome Announc.">
        <title>Draft Genome Sequences of Two Novel Amoeba-Resistant Intranuclear Bacteria, 'Candidatus Berkiella cookevillensis' and 'Candidatus Berkiella aquae'.</title>
        <authorList>
            <person name="Mehari Y.T."/>
            <person name="Arivett B.A."/>
            <person name="Farone A.L."/>
            <person name="Gunderson J.H."/>
            <person name="Farone M.B."/>
        </authorList>
    </citation>
    <scope>NUCLEOTIDE SEQUENCE</scope>
    <source>
        <strain evidence="4">HT99</strain>
    </source>
</reference>
<dbReference type="Proteomes" id="UP000051497">
    <property type="component" value="Unassembled WGS sequence"/>
</dbReference>